<sequence length="189" mass="21103">MVFQIYKFSFTKIEHKSMKFSINKLRSAFSNSKTTNDSVAASYVDDIIKDVEGVPFAISDTNVMYAGLSELAGYHYFKTIIIGTLQLKTFKGATLIINGSDYKLELKSDMEELESEATIGSDRRLTRIDFEIDKDAISKISRESVQSIEFSAKKNHLTFSIIEGGYDEGLSTAGLLEDANDIDEPAKDH</sequence>
<dbReference type="AlphaFoldDB" id="A0A4R7PJ69"/>
<evidence type="ECO:0000313" key="2">
    <source>
        <dbReference type="Proteomes" id="UP000294689"/>
    </source>
</evidence>
<protein>
    <submittedName>
        <fullName evidence="1">Uncharacterized protein</fullName>
    </submittedName>
</protein>
<dbReference type="Proteomes" id="UP000294689">
    <property type="component" value="Unassembled WGS sequence"/>
</dbReference>
<name>A0A4R7PJ69_9FLAO</name>
<proteinExistence type="predicted"/>
<dbReference type="EMBL" id="SOBW01000009">
    <property type="protein sequence ID" value="TDU34443.1"/>
    <property type="molecule type" value="Genomic_DNA"/>
</dbReference>
<accession>A0A4R7PJ69</accession>
<organism evidence="1 2">
    <name type="scientific">Gelidibacter sediminis</name>
    <dbReference type="NCBI Taxonomy" id="1608710"/>
    <lineage>
        <taxon>Bacteria</taxon>
        <taxon>Pseudomonadati</taxon>
        <taxon>Bacteroidota</taxon>
        <taxon>Flavobacteriia</taxon>
        <taxon>Flavobacteriales</taxon>
        <taxon>Flavobacteriaceae</taxon>
        <taxon>Gelidibacter</taxon>
    </lineage>
</organism>
<comment type="caution">
    <text evidence="1">The sequence shown here is derived from an EMBL/GenBank/DDBJ whole genome shotgun (WGS) entry which is preliminary data.</text>
</comment>
<gene>
    <name evidence="1" type="ORF">BXY82_2765</name>
</gene>
<evidence type="ECO:0000313" key="1">
    <source>
        <dbReference type="EMBL" id="TDU34443.1"/>
    </source>
</evidence>
<reference evidence="1 2" key="1">
    <citation type="submission" date="2019-03" db="EMBL/GenBank/DDBJ databases">
        <title>Genomic Encyclopedia of Archaeal and Bacterial Type Strains, Phase II (KMG-II): from individual species to whole genera.</title>
        <authorList>
            <person name="Goeker M."/>
        </authorList>
    </citation>
    <scope>NUCLEOTIDE SEQUENCE [LARGE SCALE GENOMIC DNA]</scope>
    <source>
        <strain evidence="1 2">DSM 28135</strain>
    </source>
</reference>
<keyword evidence="2" id="KW-1185">Reference proteome</keyword>